<protein>
    <submittedName>
        <fullName evidence="2">Uncharacterized protein</fullName>
    </submittedName>
</protein>
<dbReference type="Proteomes" id="UP000604273">
    <property type="component" value="Unassembled WGS sequence"/>
</dbReference>
<organism evidence="2 3">
    <name type="scientific">Fusarium gaditjirri</name>
    <dbReference type="NCBI Taxonomy" id="282569"/>
    <lineage>
        <taxon>Eukaryota</taxon>
        <taxon>Fungi</taxon>
        <taxon>Dikarya</taxon>
        <taxon>Ascomycota</taxon>
        <taxon>Pezizomycotina</taxon>
        <taxon>Sordariomycetes</taxon>
        <taxon>Hypocreomycetidae</taxon>
        <taxon>Hypocreales</taxon>
        <taxon>Nectriaceae</taxon>
        <taxon>Fusarium</taxon>
        <taxon>Fusarium nisikadoi species complex</taxon>
    </lineage>
</organism>
<reference evidence="2" key="2">
    <citation type="submission" date="2020-05" db="EMBL/GenBank/DDBJ databases">
        <authorList>
            <person name="Kim H.-S."/>
            <person name="Proctor R.H."/>
            <person name="Brown D.W."/>
        </authorList>
    </citation>
    <scope>NUCLEOTIDE SEQUENCE</scope>
    <source>
        <strain evidence="2">NRRL 45417</strain>
    </source>
</reference>
<keyword evidence="3" id="KW-1185">Reference proteome</keyword>
<feature type="compositionally biased region" description="Basic residues" evidence="1">
    <location>
        <begin position="1"/>
        <end position="20"/>
    </location>
</feature>
<evidence type="ECO:0000313" key="3">
    <source>
        <dbReference type="Proteomes" id="UP000604273"/>
    </source>
</evidence>
<reference evidence="2" key="1">
    <citation type="journal article" date="2020" name="BMC Genomics">
        <title>Correction to: Identification and distribution of gene clusters required for synthesis of sphingolipid metabolism inhibitors in diverse species of the filamentous fungus Fusarium.</title>
        <authorList>
            <person name="Kim H.S."/>
            <person name="Lohmar J.M."/>
            <person name="Busman M."/>
            <person name="Brown D.W."/>
            <person name="Naumann T.A."/>
            <person name="Divon H.H."/>
            <person name="Lysoe E."/>
            <person name="Uhlig S."/>
            <person name="Proctor R.H."/>
        </authorList>
    </citation>
    <scope>NUCLEOTIDE SEQUENCE</scope>
    <source>
        <strain evidence="2">NRRL 45417</strain>
    </source>
</reference>
<feature type="compositionally biased region" description="Acidic residues" evidence="1">
    <location>
        <begin position="57"/>
        <end position="68"/>
    </location>
</feature>
<gene>
    <name evidence="2" type="ORF">FGADI_6600</name>
</gene>
<evidence type="ECO:0000256" key="1">
    <source>
        <dbReference type="SAM" id="MobiDB-lite"/>
    </source>
</evidence>
<evidence type="ECO:0000313" key="2">
    <source>
        <dbReference type="EMBL" id="KAF4952710.1"/>
    </source>
</evidence>
<name>A0A8H4T7F3_9HYPO</name>
<accession>A0A8H4T7F3</accession>
<sequence>MTKHRQEQKKKLGYQKKRNKDKVPPLKLSEPYRVGKKDNKGKAPIRTTGKQVRDEMEASDDIEMEDVAFEVIPMMISQTGREKPGESSRTNAVPEPEPEPQTQPPNAPQETFNARPPRVRPKSKYKPPPKEQARRPKPALDPKLAPDGLPKREINKHAWETLRSLTLRTITYKNARGKKVTDVLPAVTLNDVDSTFVGELGFRMEFGTGRHRKFIWNNKCVLPEWSLSRNFSFNPDGDATAGSKLIKETMDNWGSCLAEAGITWGFTKQWFIQKKEKKEAEEKEKEEKEKEKEKEI</sequence>
<feature type="region of interest" description="Disordered" evidence="1">
    <location>
        <begin position="1"/>
        <end position="152"/>
    </location>
</feature>
<feature type="region of interest" description="Disordered" evidence="1">
    <location>
        <begin position="277"/>
        <end position="296"/>
    </location>
</feature>
<dbReference type="EMBL" id="JABFAI010000152">
    <property type="protein sequence ID" value="KAF4952710.1"/>
    <property type="molecule type" value="Genomic_DNA"/>
</dbReference>
<dbReference type="AlphaFoldDB" id="A0A8H4T7F3"/>
<proteinExistence type="predicted"/>
<comment type="caution">
    <text evidence="2">The sequence shown here is derived from an EMBL/GenBank/DDBJ whole genome shotgun (WGS) entry which is preliminary data.</text>
</comment>
<feature type="compositionally biased region" description="Basic and acidic residues" evidence="1">
    <location>
        <begin position="128"/>
        <end position="140"/>
    </location>
</feature>
<feature type="compositionally biased region" description="Basic residues" evidence="1">
    <location>
        <begin position="117"/>
        <end position="127"/>
    </location>
</feature>